<organism evidence="1 2">
    <name type="scientific">Kingella oralis ATCC 51147</name>
    <dbReference type="NCBI Taxonomy" id="629741"/>
    <lineage>
        <taxon>Bacteria</taxon>
        <taxon>Pseudomonadati</taxon>
        <taxon>Pseudomonadota</taxon>
        <taxon>Betaproteobacteria</taxon>
        <taxon>Neisseriales</taxon>
        <taxon>Neisseriaceae</taxon>
        <taxon>Kingella</taxon>
    </lineage>
</organism>
<evidence type="ECO:0000313" key="1">
    <source>
        <dbReference type="EMBL" id="EEP67743.1"/>
    </source>
</evidence>
<evidence type="ECO:0000313" key="2">
    <source>
        <dbReference type="Proteomes" id="UP000003009"/>
    </source>
</evidence>
<proteinExistence type="predicted"/>
<name>C4GIX1_9NEIS</name>
<dbReference type="EMBL" id="ACJW02000003">
    <property type="protein sequence ID" value="EEP67743.1"/>
    <property type="molecule type" value="Genomic_DNA"/>
</dbReference>
<dbReference type="Proteomes" id="UP000003009">
    <property type="component" value="Unassembled WGS sequence"/>
</dbReference>
<keyword evidence="2" id="KW-1185">Reference proteome</keyword>
<gene>
    <name evidence="1" type="ORF">GCWU000324_01993</name>
</gene>
<comment type="caution">
    <text evidence="1">The sequence shown here is derived from an EMBL/GenBank/DDBJ whole genome shotgun (WGS) entry which is preliminary data.</text>
</comment>
<sequence>MKMQSSTLSQSQLQTEIKTHAQNAVDTLWQFESITNFHLLKLHRIQSLLQDILLEKTGIGSRPTRAQDIARALEDCQHLQGELFEQSYNLTAQNELFHIDEAFNRLQSADISTQSPYSN</sequence>
<dbReference type="HOGENOM" id="CLU_2058231_0_0_4"/>
<dbReference type="STRING" id="629741.GCWU000324_01993"/>
<protein>
    <submittedName>
        <fullName evidence="1">Uncharacterized protein</fullName>
    </submittedName>
</protein>
<accession>C4GIX1</accession>
<dbReference type="AlphaFoldDB" id="C4GIX1"/>
<reference evidence="1" key="1">
    <citation type="submission" date="2009-04" db="EMBL/GenBank/DDBJ databases">
        <authorList>
            <person name="Weinstock G."/>
            <person name="Sodergren E."/>
            <person name="Clifton S."/>
            <person name="Fulton L."/>
            <person name="Fulton B."/>
            <person name="Courtney L."/>
            <person name="Fronick C."/>
            <person name="Harrison M."/>
            <person name="Strong C."/>
            <person name="Farmer C."/>
            <person name="Delahaunty K."/>
            <person name="Markovic C."/>
            <person name="Hall O."/>
            <person name="Minx P."/>
            <person name="Tomlinson C."/>
            <person name="Mitreva M."/>
            <person name="Nelson J."/>
            <person name="Hou S."/>
            <person name="Wollam A."/>
            <person name="Pepin K.H."/>
            <person name="Johnson M."/>
            <person name="Bhonagiri V."/>
            <person name="Nash W.E."/>
            <person name="Warren W."/>
            <person name="Chinwalla A."/>
            <person name="Mardis E.R."/>
            <person name="Wilson R.K."/>
        </authorList>
    </citation>
    <scope>NUCLEOTIDE SEQUENCE [LARGE SCALE GENOMIC DNA]</scope>
    <source>
        <strain evidence="1">ATCC 51147</strain>
    </source>
</reference>